<dbReference type="NCBIfam" id="TIGR00179">
    <property type="entry name" value="murB"/>
    <property type="match status" value="1"/>
</dbReference>
<dbReference type="GO" id="GO:0005829">
    <property type="term" value="C:cytosol"/>
    <property type="evidence" value="ECO:0007669"/>
    <property type="project" value="TreeGrafter"/>
</dbReference>
<comment type="pathway">
    <text evidence="4 16">Cell wall biogenesis; peptidoglycan biosynthesis.</text>
</comment>
<dbReference type="InterPro" id="IPR016166">
    <property type="entry name" value="FAD-bd_PCMH"/>
</dbReference>
<dbReference type="SUPFAM" id="SSF56194">
    <property type="entry name" value="Uridine diphospho-N-Acetylenolpyruvylglucosamine reductase, MurB, C-terminal domain"/>
    <property type="match status" value="1"/>
</dbReference>
<evidence type="ECO:0000256" key="1">
    <source>
        <dbReference type="ARBA" id="ARBA00001974"/>
    </source>
</evidence>
<evidence type="ECO:0000256" key="4">
    <source>
        <dbReference type="ARBA" id="ARBA00004752"/>
    </source>
</evidence>
<dbReference type="Pfam" id="PF01565">
    <property type="entry name" value="FAD_binding_4"/>
    <property type="match status" value="1"/>
</dbReference>
<evidence type="ECO:0000256" key="7">
    <source>
        <dbReference type="ARBA" id="ARBA00022630"/>
    </source>
</evidence>
<organism evidence="18 19">
    <name type="scientific">Breznakia blatticola</name>
    <dbReference type="NCBI Taxonomy" id="1754012"/>
    <lineage>
        <taxon>Bacteria</taxon>
        <taxon>Bacillati</taxon>
        <taxon>Bacillota</taxon>
        <taxon>Erysipelotrichia</taxon>
        <taxon>Erysipelotrichales</taxon>
        <taxon>Erysipelotrichaceae</taxon>
        <taxon>Breznakia</taxon>
    </lineage>
</organism>
<keyword evidence="19" id="KW-1185">Reference proteome</keyword>
<dbReference type="InterPro" id="IPR016169">
    <property type="entry name" value="FAD-bd_PCMH_sub2"/>
</dbReference>
<gene>
    <name evidence="16" type="primary">murB</name>
    <name evidence="18" type="ORF">EDD63_10247</name>
</gene>
<evidence type="ECO:0000256" key="14">
    <source>
        <dbReference type="ARBA" id="ARBA00023316"/>
    </source>
</evidence>
<evidence type="ECO:0000256" key="12">
    <source>
        <dbReference type="ARBA" id="ARBA00023002"/>
    </source>
</evidence>
<dbReference type="Gene3D" id="3.30.465.10">
    <property type="match status" value="1"/>
</dbReference>
<keyword evidence="8 16" id="KW-0274">FAD</keyword>
<dbReference type="RefSeq" id="WP_134167584.1">
    <property type="nucleotide sequence ID" value="NZ_SODD01000002.1"/>
</dbReference>
<keyword evidence="9 16" id="KW-0521">NADP</keyword>
<dbReference type="Proteomes" id="UP000294743">
    <property type="component" value="Unassembled WGS sequence"/>
</dbReference>
<dbReference type="InterPro" id="IPR011601">
    <property type="entry name" value="MurB_C"/>
</dbReference>
<feature type="active site" description="Proton donor" evidence="16">
    <location>
        <position position="225"/>
    </location>
</feature>
<feature type="domain" description="FAD-binding PCMH-type" evidence="17">
    <location>
        <begin position="30"/>
        <end position="196"/>
    </location>
</feature>
<keyword evidence="13 16" id="KW-0131">Cell cycle</keyword>
<name>A0A4R8A6F5_9FIRM</name>
<dbReference type="InterPro" id="IPR003170">
    <property type="entry name" value="MurB"/>
</dbReference>
<evidence type="ECO:0000256" key="15">
    <source>
        <dbReference type="ARBA" id="ARBA00048914"/>
    </source>
</evidence>
<reference evidence="18 19" key="1">
    <citation type="submission" date="2019-03" db="EMBL/GenBank/DDBJ databases">
        <title>Genomic Encyclopedia of Type Strains, Phase IV (KMG-IV): sequencing the most valuable type-strain genomes for metagenomic binning, comparative biology and taxonomic classification.</title>
        <authorList>
            <person name="Goeker M."/>
        </authorList>
    </citation>
    <scope>NUCLEOTIDE SEQUENCE [LARGE SCALE GENOMIC DNA]</scope>
    <source>
        <strain evidence="18 19">DSM 28867</strain>
    </source>
</reference>
<dbReference type="GO" id="GO:0071949">
    <property type="term" value="F:FAD binding"/>
    <property type="evidence" value="ECO:0007669"/>
    <property type="project" value="InterPro"/>
</dbReference>
<dbReference type="GO" id="GO:0071555">
    <property type="term" value="P:cell wall organization"/>
    <property type="evidence" value="ECO:0007669"/>
    <property type="project" value="UniProtKB-KW"/>
</dbReference>
<comment type="cofactor">
    <cofactor evidence="1 16">
        <name>FAD</name>
        <dbReference type="ChEBI" id="CHEBI:57692"/>
    </cofactor>
</comment>
<keyword evidence="7 16" id="KW-0285">Flavoprotein</keyword>
<dbReference type="SUPFAM" id="SSF56176">
    <property type="entry name" value="FAD-binding/transporter-associated domain-like"/>
    <property type="match status" value="1"/>
</dbReference>
<dbReference type="GO" id="GO:0008360">
    <property type="term" value="P:regulation of cell shape"/>
    <property type="evidence" value="ECO:0007669"/>
    <property type="project" value="UniProtKB-KW"/>
</dbReference>
<sequence length="300" mass="33690">MQIETFKNYLDAHNLDYEQQVSLKEYTTLHIGGNATFFCAPRSKEEVKMLIQQAKACDIPYFILGNGSNVLVSDDGYDGIIIYLKKHMHQIWHENQKVFAQAGAMLWDVCEYAYNQVLTGLEFAYGIPASVGGATFMNAGAYGGELKDVLATCITVDEDGNFHEYTNEEMEFAYRHSRLSGTPEIVLEISIQLETGKADTIRARMDELWEKRQSKQPLDKPSAGSTFKRPVGGYASALIDEAGLKGFVLKRAMVSDKHAGFVVNHDGATYEEFIELIEHIKKTVKEHSGICLEEEVRILK</sequence>
<evidence type="ECO:0000256" key="16">
    <source>
        <dbReference type="HAMAP-Rule" id="MF_00037"/>
    </source>
</evidence>
<dbReference type="InterPro" id="IPR006094">
    <property type="entry name" value="Oxid_FAD_bind_N"/>
</dbReference>
<proteinExistence type="inferred from homology"/>
<evidence type="ECO:0000256" key="9">
    <source>
        <dbReference type="ARBA" id="ARBA00022857"/>
    </source>
</evidence>
<dbReference type="EMBL" id="SODD01000002">
    <property type="protein sequence ID" value="TDW26026.1"/>
    <property type="molecule type" value="Genomic_DNA"/>
</dbReference>
<feature type="active site" evidence="16">
    <location>
        <position position="175"/>
    </location>
</feature>
<accession>A0A4R8A6F5</accession>
<dbReference type="InterPro" id="IPR036318">
    <property type="entry name" value="FAD-bd_PCMH-like_sf"/>
</dbReference>
<dbReference type="HAMAP" id="MF_00037">
    <property type="entry name" value="MurB"/>
    <property type="match status" value="1"/>
</dbReference>
<evidence type="ECO:0000256" key="2">
    <source>
        <dbReference type="ARBA" id="ARBA00003921"/>
    </source>
</evidence>
<dbReference type="NCBIfam" id="NF010480">
    <property type="entry name" value="PRK13905.1"/>
    <property type="match status" value="1"/>
</dbReference>
<comment type="catalytic activity">
    <reaction evidence="15 16">
        <text>UDP-N-acetyl-alpha-D-muramate + NADP(+) = UDP-N-acetyl-3-O-(1-carboxyvinyl)-alpha-D-glucosamine + NADPH + H(+)</text>
        <dbReference type="Rhea" id="RHEA:12248"/>
        <dbReference type="ChEBI" id="CHEBI:15378"/>
        <dbReference type="ChEBI" id="CHEBI:57783"/>
        <dbReference type="ChEBI" id="CHEBI:58349"/>
        <dbReference type="ChEBI" id="CHEBI:68483"/>
        <dbReference type="ChEBI" id="CHEBI:70757"/>
        <dbReference type="EC" id="1.3.1.98"/>
    </reaction>
</comment>
<evidence type="ECO:0000256" key="11">
    <source>
        <dbReference type="ARBA" id="ARBA00022984"/>
    </source>
</evidence>
<comment type="function">
    <text evidence="2 16">Cell wall formation.</text>
</comment>
<evidence type="ECO:0000313" key="18">
    <source>
        <dbReference type="EMBL" id="TDW26026.1"/>
    </source>
</evidence>
<evidence type="ECO:0000259" key="17">
    <source>
        <dbReference type="PROSITE" id="PS51387"/>
    </source>
</evidence>
<dbReference type="Gene3D" id="3.30.43.10">
    <property type="entry name" value="Uridine Diphospho-n-acetylenolpyruvylglucosamine Reductase, domain 2"/>
    <property type="match status" value="1"/>
</dbReference>
<comment type="subcellular location">
    <subcellularLocation>
        <location evidence="3 16">Cytoplasm</location>
    </subcellularLocation>
</comment>
<dbReference type="PANTHER" id="PTHR21071">
    <property type="entry name" value="UDP-N-ACETYLENOLPYRUVOYLGLUCOSAMINE REDUCTASE"/>
    <property type="match status" value="1"/>
</dbReference>
<dbReference type="OrthoDB" id="9804753at2"/>
<dbReference type="InterPro" id="IPR016167">
    <property type="entry name" value="FAD-bd_PCMH_sub1"/>
</dbReference>
<feature type="active site" evidence="16">
    <location>
        <position position="295"/>
    </location>
</feature>
<dbReference type="Pfam" id="PF02873">
    <property type="entry name" value="MurB_C"/>
    <property type="match status" value="1"/>
</dbReference>
<evidence type="ECO:0000256" key="10">
    <source>
        <dbReference type="ARBA" id="ARBA00022960"/>
    </source>
</evidence>
<dbReference type="GO" id="GO:0008762">
    <property type="term" value="F:UDP-N-acetylmuramate dehydrogenase activity"/>
    <property type="evidence" value="ECO:0007669"/>
    <property type="project" value="UniProtKB-UniRule"/>
</dbReference>
<dbReference type="EC" id="1.3.1.98" evidence="16"/>
<keyword evidence="11 16" id="KW-0573">Peptidoglycan synthesis</keyword>
<comment type="similarity">
    <text evidence="16">Belongs to the MurB family.</text>
</comment>
<dbReference type="GO" id="GO:0009252">
    <property type="term" value="P:peptidoglycan biosynthetic process"/>
    <property type="evidence" value="ECO:0007669"/>
    <property type="project" value="UniProtKB-UniRule"/>
</dbReference>
<evidence type="ECO:0000256" key="3">
    <source>
        <dbReference type="ARBA" id="ARBA00004496"/>
    </source>
</evidence>
<comment type="caution">
    <text evidence="18">The sequence shown here is derived from an EMBL/GenBank/DDBJ whole genome shotgun (WGS) entry which is preliminary data.</text>
</comment>
<keyword evidence="5 16" id="KW-0963">Cytoplasm</keyword>
<dbReference type="PROSITE" id="PS51387">
    <property type="entry name" value="FAD_PCMH"/>
    <property type="match status" value="1"/>
</dbReference>
<dbReference type="InterPro" id="IPR036635">
    <property type="entry name" value="MurB_C_sf"/>
</dbReference>
<keyword evidence="12 16" id="KW-0560">Oxidoreductase</keyword>
<evidence type="ECO:0000256" key="13">
    <source>
        <dbReference type="ARBA" id="ARBA00023306"/>
    </source>
</evidence>
<keyword evidence="6 16" id="KW-0132">Cell division</keyword>
<evidence type="ECO:0000256" key="8">
    <source>
        <dbReference type="ARBA" id="ARBA00022827"/>
    </source>
</evidence>
<evidence type="ECO:0000256" key="6">
    <source>
        <dbReference type="ARBA" id="ARBA00022618"/>
    </source>
</evidence>
<dbReference type="Gene3D" id="3.90.78.10">
    <property type="entry name" value="UDP-N-acetylenolpyruvoylglucosamine reductase, C-terminal domain"/>
    <property type="match status" value="1"/>
</dbReference>
<protein>
    <recommendedName>
        <fullName evidence="16">UDP-N-acetylenolpyruvoylglucosamine reductase</fullName>
        <ecNumber evidence="16">1.3.1.98</ecNumber>
    </recommendedName>
    <alternativeName>
        <fullName evidence="16">UDP-N-acetylmuramate dehydrogenase</fullName>
    </alternativeName>
</protein>
<evidence type="ECO:0000313" key="19">
    <source>
        <dbReference type="Proteomes" id="UP000294743"/>
    </source>
</evidence>
<dbReference type="UniPathway" id="UPA00219"/>
<evidence type="ECO:0000256" key="5">
    <source>
        <dbReference type="ARBA" id="ARBA00022490"/>
    </source>
</evidence>
<keyword evidence="14 16" id="KW-0961">Cell wall biogenesis/degradation</keyword>
<dbReference type="GO" id="GO:0051301">
    <property type="term" value="P:cell division"/>
    <property type="evidence" value="ECO:0007669"/>
    <property type="project" value="UniProtKB-KW"/>
</dbReference>
<dbReference type="PANTHER" id="PTHR21071:SF4">
    <property type="entry name" value="UDP-N-ACETYLENOLPYRUVOYLGLUCOSAMINE REDUCTASE"/>
    <property type="match status" value="1"/>
</dbReference>
<dbReference type="AlphaFoldDB" id="A0A4R8A6F5"/>
<keyword evidence="10 16" id="KW-0133">Cell shape</keyword>